<evidence type="ECO:0000313" key="2">
    <source>
        <dbReference type="Proteomes" id="UP000002207"/>
    </source>
</evidence>
<gene>
    <name evidence="1" type="ordered locus">ACP_3034</name>
</gene>
<accession>C1F4J1</accession>
<keyword evidence="2" id="KW-1185">Reference proteome</keyword>
<dbReference type="InParanoid" id="C1F4J1"/>
<sequence>MDIPLLYGRRPLQGLFQKDAPALHFFDPPGL</sequence>
<dbReference type="HOGENOM" id="CLU_3394629_0_0_0"/>
<dbReference type="Proteomes" id="UP000002207">
    <property type="component" value="Chromosome"/>
</dbReference>
<dbReference type="KEGG" id="aca:ACP_3034"/>
<dbReference type="AlphaFoldDB" id="C1F4J1"/>
<proteinExistence type="predicted"/>
<reference evidence="1 2" key="1">
    <citation type="journal article" date="2009" name="Appl. Environ. Microbiol.">
        <title>Three genomes from the phylum Acidobacteria provide insight into the lifestyles of these microorganisms in soils.</title>
        <authorList>
            <person name="Ward N.L."/>
            <person name="Challacombe J.F."/>
            <person name="Janssen P.H."/>
            <person name="Henrissat B."/>
            <person name="Coutinho P.M."/>
            <person name="Wu M."/>
            <person name="Xie G."/>
            <person name="Haft D.H."/>
            <person name="Sait M."/>
            <person name="Badger J."/>
            <person name="Barabote R.D."/>
            <person name="Bradley B."/>
            <person name="Brettin T.S."/>
            <person name="Brinkac L.M."/>
            <person name="Bruce D."/>
            <person name="Creasy T."/>
            <person name="Daugherty S.C."/>
            <person name="Davidsen T.M."/>
            <person name="DeBoy R.T."/>
            <person name="Detter J.C."/>
            <person name="Dodson R.J."/>
            <person name="Durkin A.S."/>
            <person name="Ganapathy A."/>
            <person name="Gwinn-Giglio M."/>
            <person name="Han C.S."/>
            <person name="Khouri H."/>
            <person name="Kiss H."/>
            <person name="Kothari S.P."/>
            <person name="Madupu R."/>
            <person name="Nelson K.E."/>
            <person name="Nelson W.C."/>
            <person name="Paulsen I."/>
            <person name="Penn K."/>
            <person name="Ren Q."/>
            <person name="Rosovitz M.J."/>
            <person name="Selengut J.D."/>
            <person name="Shrivastava S."/>
            <person name="Sullivan S.A."/>
            <person name="Tapia R."/>
            <person name="Thompson L.S."/>
            <person name="Watkins K.L."/>
            <person name="Yang Q."/>
            <person name="Yu C."/>
            <person name="Zafar N."/>
            <person name="Zhou L."/>
            <person name="Kuske C.R."/>
        </authorList>
    </citation>
    <scope>NUCLEOTIDE SEQUENCE [LARGE SCALE GENOMIC DNA]</scope>
    <source>
        <strain evidence="2">ATCC 51196 / DSM 11244 / BCRC 80197 / JCM 7670 / NBRC 15755 / NCIMB 13165 / 161</strain>
    </source>
</reference>
<organism evidence="1 2">
    <name type="scientific">Acidobacterium capsulatum (strain ATCC 51196 / DSM 11244 / BCRC 80197 / JCM 7670 / NBRC 15755 / NCIMB 13165 / 161)</name>
    <dbReference type="NCBI Taxonomy" id="240015"/>
    <lineage>
        <taxon>Bacteria</taxon>
        <taxon>Pseudomonadati</taxon>
        <taxon>Acidobacteriota</taxon>
        <taxon>Terriglobia</taxon>
        <taxon>Terriglobales</taxon>
        <taxon>Acidobacteriaceae</taxon>
        <taxon>Acidobacterium</taxon>
    </lineage>
</organism>
<evidence type="ECO:0000313" key="1">
    <source>
        <dbReference type="EMBL" id="ACO31630.1"/>
    </source>
</evidence>
<protein>
    <submittedName>
        <fullName evidence="1">Uncharacterized protein</fullName>
    </submittedName>
</protein>
<name>C1F4J1_ACIC5</name>
<dbReference type="EMBL" id="CP001472">
    <property type="protein sequence ID" value="ACO31630.1"/>
    <property type="molecule type" value="Genomic_DNA"/>
</dbReference>